<dbReference type="RefSeq" id="WP_100000599.1">
    <property type="nucleotide sequence ID" value="NZ_CP017940.1"/>
</dbReference>
<keyword evidence="1 6" id="KW-0285">Flavoprotein</keyword>
<evidence type="ECO:0000256" key="6">
    <source>
        <dbReference type="PIRSR" id="PIRSR000337-1"/>
    </source>
</evidence>
<evidence type="ECO:0000256" key="5">
    <source>
        <dbReference type="ARBA" id="ARBA00033748"/>
    </source>
</evidence>
<keyword evidence="3" id="KW-0560">Oxidoreductase</keyword>
<dbReference type="NCBIfam" id="TIGR03860">
    <property type="entry name" value="FMN_nitrolo"/>
    <property type="match status" value="1"/>
</dbReference>
<evidence type="ECO:0000313" key="8">
    <source>
        <dbReference type="EMBL" id="PIO42854.1"/>
    </source>
</evidence>
<evidence type="ECO:0000256" key="3">
    <source>
        <dbReference type="ARBA" id="ARBA00023002"/>
    </source>
</evidence>
<keyword evidence="9" id="KW-1185">Reference proteome</keyword>
<evidence type="ECO:0000256" key="4">
    <source>
        <dbReference type="ARBA" id="ARBA00023033"/>
    </source>
</evidence>
<comment type="similarity">
    <text evidence="5">Belongs to the NtaA/SnaA/DszA monooxygenase family.</text>
</comment>
<dbReference type="InterPro" id="IPR016215">
    <property type="entry name" value="NTA_MOA"/>
</dbReference>
<dbReference type="InterPro" id="IPR036661">
    <property type="entry name" value="Luciferase-like_sf"/>
</dbReference>
<dbReference type="SUPFAM" id="SSF51679">
    <property type="entry name" value="Bacterial luciferase-like"/>
    <property type="match status" value="1"/>
</dbReference>
<dbReference type="OrthoDB" id="9779442at2"/>
<keyword evidence="4 8" id="KW-0503">Monooxygenase</keyword>
<evidence type="ECO:0000259" key="7">
    <source>
        <dbReference type="Pfam" id="PF00296"/>
    </source>
</evidence>
<dbReference type="EMBL" id="MZMT01000049">
    <property type="protein sequence ID" value="PIO42854.1"/>
    <property type="molecule type" value="Genomic_DNA"/>
</dbReference>
<reference evidence="8 9" key="1">
    <citation type="journal article" date="2017" name="Int J Environ Stud">
        <title>Does the Miocene-Pliocene relict legume Oxytropis triphylla form nitrogen-fixing nodules with a combination of bacterial strains?</title>
        <authorList>
            <person name="Safronova V."/>
            <person name="Belimov A."/>
            <person name="Sazanova A."/>
            <person name="Kuznetsova I."/>
            <person name="Popova J."/>
            <person name="Andronov E."/>
            <person name="Verkhozina A."/>
            <person name="Tikhonovich I."/>
        </authorList>
    </citation>
    <scope>NUCLEOTIDE SEQUENCE [LARGE SCALE GENOMIC DNA]</scope>
    <source>
        <strain evidence="8 9">Tri-38</strain>
    </source>
</reference>
<evidence type="ECO:0000313" key="9">
    <source>
        <dbReference type="Proteomes" id="UP000232163"/>
    </source>
</evidence>
<dbReference type="AlphaFoldDB" id="A0A2N9VTN6"/>
<dbReference type="InterPro" id="IPR051260">
    <property type="entry name" value="Diverse_substr_monoxygenases"/>
</dbReference>
<dbReference type="Gene3D" id="3.20.20.30">
    <property type="entry name" value="Luciferase-like domain"/>
    <property type="match status" value="1"/>
</dbReference>
<feature type="domain" description="Luciferase-like" evidence="7">
    <location>
        <begin position="24"/>
        <end position="385"/>
    </location>
</feature>
<dbReference type="InterPro" id="IPR011251">
    <property type="entry name" value="Luciferase-like_dom"/>
</dbReference>
<dbReference type="PANTHER" id="PTHR30011">
    <property type="entry name" value="ALKANESULFONATE MONOOXYGENASE-RELATED"/>
    <property type="match status" value="1"/>
</dbReference>
<feature type="binding site" evidence="6">
    <location>
        <position position="60"/>
    </location>
    <ligand>
        <name>FMN</name>
        <dbReference type="ChEBI" id="CHEBI:58210"/>
    </ligand>
</feature>
<feature type="binding site" evidence="6">
    <location>
        <position position="102"/>
    </location>
    <ligand>
        <name>FMN</name>
        <dbReference type="ChEBI" id="CHEBI:58210"/>
    </ligand>
</feature>
<accession>A0A2N9VTN6</accession>
<feature type="binding site" evidence="6">
    <location>
        <position position="152"/>
    </location>
    <ligand>
        <name>FMN</name>
        <dbReference type="ChEBI" id="CHEBI:58210"/>
    </ligand>
</feature>
<proteinExistence type="inferred from homology"/>
<evidence type="ECO:0000256" key="2">
    <source>
        <dbReference type="ARBA" id="ARBA00022643"/>
    </source>
</evidence>
<gene>
    <name evidence="8" type="ORF">B5P45_20615</name>
</gene>
<protein>
    <submittedName>
        <fullName evidence="8">Nitrilotriacetate monooxygenase</fullName>
    </submittedName>
</protein>
<dbReference type="CDD" id="cd01095">
    <property type="entry name" value="Nitrilotriacetate_monoxgenase"/>
    <property type="match status" value="1"/>
</dbReference>
<feature type="binding site" evidence="6">
    <location>
        <position position="156"/>
    </location>
    <ligand>
        <name>FMN</name>
        <dbReference type="ChEBI" id="CHEBI:58210"/>
    </ligand>
</feature>
<keyword evidence="2 6" id="KW-0288">FMN</keyword>
<evidence type="ECO:0000256" key="1">
    <source>
        <dbReference type="ARBA" id="ARBA00022630"/>
    </source>
</evidence>
<dbReference type="PIRSF" id="PIRSF000337">
    <property type="entry name" value="NTA_MOA"/>
    <property type="match status" value="1"/>
</dbReference>
<dbReference type="GO" id="GO:0004497">
    <property type="term" value="F:monooxygenase activity"/>
    <property type="evidence" value="ECO:0007669"/>
    <property type="project" value="UniProtKB-KW"/>
</dbReference>
<dbReference type="GO" id="GO:0016705">
    <property type="term" value="F:oxidoreductase activity, acting on paired donors, with incorporation or reduction of molecular oxygen"/>
    <property type="evidence" value="ECO:0007669"/>
    <property type="project" value="InterPro"/>
</dbReference>
<sequence>MSKAKSPQMKLGAFLMAGGHHIGAWRHPEAIAEAGVDIDHFIALAQMAEAAKFDMIFVEDAAAIRERNVNIASQAARSTGFEPLSLLAALAVNTSHIGLVATASTTYNEPYGLARAFASIDQLSGGRVGWNLVTSASELEAENFVSSGLRPHAQRYERAEEFAQVATAVWDSVDAGAYVVDGQVYADPARLHPVDHHGTRFTVTGLLDSPRSPQGRPVMVQAGASDAGKNLAARTADVVFTAAQTLQEAQSYYADLKSRMPAFGRQPGDLKILPGISPIVGRTESEARQKYDALQELIPDEVGVALLASYLSIKDLSQYPLEGPLPEMPQTDGIQSRQQLIIDLGRRENLSIRQLARHFAGARGHWQLIGTPAQIVDELEERFHAKAADGFNVMGAYFPGGLEDFITLVIPELRRRGLFREEYEGRTLRENLGIRIPARSA</sequence>
<comment type="caution">
    <text evidence="8">The sequence shown here is derived from an EMBL/GenBank/DDBJ whole genome shotgun (WGS) entry which is preliminary data.</text>
</comment>
<dbReference type="KEGG" id="pht:BLM14_17475"/>
<organism evidence="8 9">
    <name type="scientific">Phyllobacterium zundukense</name>
    <dbReference type="NCBI Taxonomy" id="1867719"/>
    <lineage>
        <taxon>Bacteria</taxon>
        <taxon>Pseudomonadati</taxon>
        <taxon>Pseudomonadota</taxon>
        <taxon>Alphaproteobacteria</taxon>
        <taxon>Hyphomicrobiales</taxon>
        <taxon>Phyllobacteriaceae</taxon>
        <taxon>Phyllobacterium</taxon>
    </lineage>
</organism>
<dbReference type="Proteomes" id="UP000232163">
    <property type="component" value="Unassembled WGS sequence"/>
</dbReference>
<dbReference type="PANTHER" id="PTHR30011:SF16">
    <property type="entry name" value="C2H2 FINGER DOMAIN TRANSCRIPTION FACTOR (EUROFUNG)-RELATED"/>
    <property type="match status" value="1"/>
</dbReference>
<feature type="binding site" evidence="6">
    <location>
        <position position="225"/>
    </location>
    <ligand>
        <name>FMN</name>
        <dbReference type="ChEBI" id="CHEBI:58210"/>
    </ligand>
</feature>
<dbReference type="Pfam" id="PF00296">
    <property type="entry name" value="Bac_luciferase"/>
    <property type="match status" value="1"/>
</dbReference>
<name>A0A2N9VTN6_9HYPH</name>